<dbReference type="Proteomes" id="UP001363151">
    <property type="component" value="Unassembled WGS sequence"/>
</dbReference>
<gene>
    <name evidence="2" type="ORF">SO694_00010174</name>
</gene>
<reference evidence="2 3" key="1">
    <citation type="submission" date="2024-03" db="EMBL/GenBank/DDBJ databases">
        <title>Aureococcus anophagefferens CCMP1851 and Kratosvirus quantuckense: Draft genome of a second virus-susceptible host strain in the model system.</title>
        <authorList>
            <person name="Chase E."/>
            <person name="Truchon A.R."/>
            <person name="Schepens W."/>
            <person name="Wilhelm S.W."/>
        </authorList>
    </citation>
    <scope>NUCLEOTIDE SEQUENCE [LARGE SCALE GENOMIC DNA]</scope>
    <source>
        <strain evidence="2 3">CCMP1851</strain>
    </source>
</reference>
<accession>A0ABR1GFB1</accession>
<organism evidence="2 3">
    <name type="scientific">Aureococcus anophagefferens</name>
    <name type="common">Harmful bloom alga</name>
    <dbReference type="NCBI Taxonomy" id="44056"/>
    <lineage>
        <taxon>Eukaryota</taxon>
        <taxon>Sar</taxon>
        <taxon>Stramenopiles</taxon>
        <taxon>Ochrophyta</taxon>
        <taxon>Pelagophyceae</taxon>
        <taxon>Pelagomonadales</taxon>
        <taxon>Pelagomonadaceae</taxon>
        <taxon>Aureococcus</taxon>
    </lineage>
</organism>
<comment type="caution">
    <text evidence="2">The sequence shown here is derived from an EMBL/GenBank/DDBJ whole genome shotgun (WGS) entry which is preliminary data.</text>
</comment>
<evidence type="ECO:0000313" key="2">
    <source>
        <dbReference type="EMBL" id="KAK7254583.1"/>
    </source>
</evidence>
<dbReference type="EMBL" id="JBBJCI010000023">
    <property type="protein sequence ID" value="KAK7254583.1"/>
    <property type="molecule type" value="Genomic_DNA"/>
</dbReference>
<evidence type="ECO:0000313" key="3">
    <source>
        <dbReference type="Proteomes" id="UP001363151"/>
    </source>
</evidence>
<feature type="region of interest" description="Disordered" evidence="1">
    <location>
        <begin position="1"/>
        <end position="28"/>
    </location>
</feature>
<name>A0ABR1GFB1_AURAN</name>
<protein>
    <submittedName>
        <fullName evidence="2">Cytochrome P450</fullName>
    </submittedName>
</protein>
<keyword evidence="3" id="KW-1185">Reference proteome</keyword>
<sequence>MSEPSGVVAVGGGEPAASGVAAGGGESAASGAEGTMESFFFQMCATQKALVGAAEAVEEEALSAEEIVRRRGERRKKITAKAEAAMARFASLSDAEKSEPQNQGDLELYSDENMALREALRDDAGVCRALDRWWRGAVAQDDRDKNASLDRREYGAFYARLLKLADPGDELEAGEIAAALEADFKADAGDDGKVTRDEFCNSVFELADQWTSTTDAEEYLSFLDVGYRQVFQALDDADALRFPDEWAHLLGSATQLTPMPKNAATELCVHCLALHAKTGADESLAALAAKELRARVRGPEKKKDKLHRKAVTAFAKALGAAAAVDDATRDDLLLLFARLAGCYTRSGRVKAFPPEGARFVAKALAEGLQPLNAETSATLPSRVKAPTQKRVASGSLSGLVGYVGLSPCTTWLRKAVYKAAAAKSPALRSAAEQILAKLAIPVAAVLAAANAPSDGALDGDLKVAELILTEDVLLVVANLWHATHWDVLENTALAAANDAAQKARRATERAASEA</sequence>
<proteinExistence type="predicted"/>
<dbReference type="SUPFAM" id="SSF47473">
    <property type="entry name" value="EF-hand"/>
    <property type="match status" value="1"/>
</dbReference>
<evidence type="ECO:0000256" key="1">
    <source>
        <dbReference type="SAM" id="MobiDB-lite"/>
    </source>
</evidence>
<dbReference type="Gene3D" id="1.10.238.10">
    <property type="entry name" value="EF-hand"/>
    <property type="match status" value="1"/>
</dbReference>
<dbReference type="InterPro" id="IPR011992">
    <property type="entry name" value="EF-hand-dom_pair"/>
</dbReference>